<evidence type="ECO:0000256" key="1">
    <source>
        <dbReference type="SAM" id="MobiDB-lite"/>
    </source>
</evidence>
<feature type="compositionally biased region" description="Polar residues" evidence="1">
    <location>
        <begin position="1"/>
        <end position="18"/>
    </location>
</feature>
<evidence type="ECO:0000313" key="2">
    <source>
        <dbReference type="EMBL" id="JAD32029.1"/>
    </source>
</evidence>
<sequence>MTSDSDLGDSAVTSSSDNNLRRCDDVRTTANLRTVAAWGRVRRRPRPPGPPCTCGR</sequence>
<accession>A0A0A8YY17</accession>
<proteinExistence type="predicted"/>
<organism evidence="2">
    <name type="scientific">Arundo donax</name>
    <name type="common">Giant reed</name>
    <name type="synonym">Donax arundinaceus</name>
    <dbReference type="NCBI Taxonomy" id="35708"/>
    <lineage>
        <taxon>Eukaryota</taxon>
        <taxon>Viridiplantae</taxon>
        <taxon>Streptophyta</taxon>
        <taxon>Embryophyta</taxon>
        <taxon>Tracheophyta</taxon>
        <taxon>Spermatophyta</taxon>
        <taxon>Magnoliopsida</taxon>
        <taxon>Liliopsida</taxon>
        <taxon>Poales</taxon>
        <taxon>Poaceae</taxon>
        <taxon>PACMAD clade</taxon>
        <taxon>Arundinoideae</taxon>
        <taxon>Arundineae</taxon>
        <taxon>Arundo</taxon>
    </lineage>
</organism>
<reference evidence="2" key="1">
    <citation type="submission" date="2014-09" db="EMBL/GenBank/DDBJ databases">
        <authorList>
            <person name="Magalhaes I.L.F."/>
            <person name="Oliveira U."/>
            <person name="Santos F.R."/>
            <person name="Vidigal T.H.D.A."/>
            <person name="Brescovit A.D."/>
            <person name="Santos A.J."/>
        </authorList>
    </citation>
    <scope>NUCLEOTIDE SEQUENCE</scope>
    <source>
        <tissue evidence="2">Shoot tissue taken approximately 20 cm above the soil surface</tissue>
    </source>
</reference>
<feature type="region of interest" description="Disordered" evidence="1">
    <location>
        <begin position="1"/>
        <end position="22"/>
    </location>
</feature>
<reference evidence="2" key="2">
    <citation type="journal article" date="2015" name="Data Brief">
        <title>Shoot transcriptome of the giant reed, Arundo donax.</title>
        <authorList>
            <person name="Barrero R.A."/>
            <person name="Guerrero F.D."/>
            <person name="Moolhuijzen P."/>
            <person name="Goolsby J.A."/>
            <person name="Tidwell J."/>
            <person name="Bellgard S.E."/>
            <person name="Bellgard M.I."/>
        </authorList>
    </citation>
    <scope>NUCLEOTIDE SEQUENCE</scope>
    <source>
        <tissue evidence="2">Shoot tissue taken approximately 20 cm above the soil surface</tissue>
    </source>
</reference>
<protein>
    <submittedName>
        <fullName evidence="2">Uncharacterized protein</fullName>
    </submittedName>
</protein>
<dbReference type="EMBL" id="GBRH01265866">
    <property type="protein sequence ID" value="JAD32029.1"/>
    <property type="molecule type" value="Transcribed_RNA"/>
</dbReference>
<name>A0A0A8YY17_ARUDO</name>
<dbReference type="AlphaFoldDB" id="A0A0A8YY17"/>